<dbReference type="PANTHER" id="PTHR43141">
    <property type="entry name" value="CYTOCHROME BD2 SUBUNIT II"/>
    <property type="match status" value="1"/>
</dbReference>
<dbReference type="GO" id="GO:0046872">
    <property type="term" value="F:metal ion binding"/>
    <property type="evidence" value="ECO:0007669"/>
    <property type="project" value="UniProtKB-KW"/>
</dbReference>
<comment type="similarity">
    <text evidence="2">Belongs to the cytochrome ubiquinol oxidase subunit 2 family.</text>
</comment>
<dbReference type="Pfam" id="PF02322">
    <property type="entry name" value="Cyt_bd_oxida_II"/>
    <property type="match status" value="1"/>
</dbReference>
<dbReference type="PIRSF" id="PIRSF000267">
    <property type="entry name" value="Cyt_oxidse_sub2"/>
    <property type="match status" value="1"/>
</dbReference>
<dbReference type="AlphaFoldDB" id="A0A402D4Q7"/>
<gene>
    <name evidence="12" type="primary">cydB_2</name>
    <name evidence="12" type="ORF">CCAX7_40350</name>
</gene>
<sequence>MDLNTFWFLLIGVLLIGYAILDGFDLGVGALHLFARSDHDRRVFLNAIGPVWDGNEVWLVTFGGALFAAFPKAYATAFSGFYLAFMFLLCALIFRAVAIEFRSKQEPTIWRSFWDVAFFAASVSSSLLFGIAVGNLILGLPIGADGDFRGQLTDLVRPYALLVGFFNLSMFMMHGSIYLYLKTDGELQQRVRGWIYTTFGVFCSLYAITTIATLQALPGATRNFAHFPWVWGVVVLNVLAIANIPRALHKQAPSYAFFSSSCSIAALVVLFGVAIFPNMIISSLNPAWSLTIYNAASSQKALGLMRNIAFLGLPFVLTYTIAIYWVFRGKVKIEKHSY</sequence>
<keyword evidence="11" id="KW-0472">Membrane</keyword>
<dbReference type="PANTHER" id="PTHR43141:SF5">
    <property type="entry name" value="CYTOCHROME BD-I UBIQUINOL OXIDASE SUBUNIT 2"/>
    <property type="match status" value="1"/>
</dbReference>
<dbReference type="GO" id="GO:0016682">
    <property type="term" value="F:oxidoreductase activity, acting on diphenols and related substances as donors, oxygen as acceptor"/>
    <property type="evidence" value="ECO:0007669"/>
    <property type="project" value="TreeGrafter"/>
</dbReference>
<keyword evidence="10" id="KW-0408">Iron</keyword>
<evidence type="ECO:0000256" key="6">
    <source>
        <dbReference type="ARBA" id="ARBA00022692"/>
    </source>
</evidence>
<dbReference type="InterPro" id="IPR003317">
    <property type="entry name" value="Cyt-d_oxidase_su2"/>
</dbReference>
<keyword evidence="5" id="KW-0349">Heme</keyword>
<dbReference type="KEGG" id="ccot:CCAX7_40350"/>
<dbReference type="GO" id="GO:0009055">
    <property type="term" value="F:electron transfer activity"/>
    <property type="evidence" value="ECO:0007669"/>
    <property type="project" value="TreeGrafter"/>
</dbReference>
<dbReference type="Proteomes" id="UP000287394">
    <property type="component" value="Chromosome"/>
</dbReference>
<keyword evidence="6" id="KW-0812">Transmembrane</keyword>
<protein>
    <submittedName>
        <fullName evidence="12">Cytochrome D oxidase subunit I</fullName>
    </submittedName>
</protein>
<evidence type="ECO:0000256" key="3">
    <source>
        <dbReference type="ARBA" id="ARBA00022448"/>
    </source>
</evidence>
<keyword evidence="3" id="KW-0813">Transport</keyword>
<keyword evidence="7" id="KW-0479">Metal-binding</keyword>
<reference evidence="12 13" key="1">
    <citation type="journal article" date="2019" name="Int. J. Syst. Evol. Microbiol.">
        <title>Capsulimonas corticalis gen. nov., sp. nov., an aerobic capsulated bacterium, of a novel bacterial order, Capsulimonadales ord. nov., of the class Armatimonadia of the phylum Armatimonadetes.</title>
        <authorList>
            <person name="Li J."/>
            <person name="Kudo C."/>
            <person name="Tonouchi A."/>
        </authorList>
    </citation>
    <scope>NUCLEOTIDE SEQUENCE [LARGE SCALE GENOMIC DNA]</scope>
    <source>
        <strain evidence="12 13">AX-7</strain>
    </source>
</reference>
<keyword evidence="9" id="KW-1133">Transmembrane helix</keyword>
<evidence type="ECO:0000256" key="10">
    <source>
        <dbReference type="ARBA" id="ARBA00023004"/>
    </source>
</evidence>
<evidence type="ECO:0000256" key="1">
    <source>
        <dbReference type="ARBA" id="ARBA00004651"/>
    </source>
</evidence>
<evidence type="ECO:0000313" key="12">
    <source>
        <dbReference type="EMBL" id="BDI31984.1"/>
    </source>
</evidence>
<dbReference type="GO" id="GO:0019646">
    <property type="term" value="P:aerobic electron transport chain"/>
    <property type="evidence" value="ECO:0007669"/>
    <property type="project" value="TreeGrafter"/>
</dbReference>
<dbReference type="RefSeq" id="WP_119324513.1">
    <property type="nucleotide sequence ID" value="NZ_AP025739.1"/>
</dbReference>
<evidence type="ECO:0000256" key="7">
    <source>
        <dbReference type="ARBA" id="ARBA00022723"/>
    </source>
</evidence>
<keyword evidence="13" id="KW-1185">Reference proteome</keyword>
<evidence type="ECO:0000256" key="4">
    <source>
        <dbReference type="ARBA" id="ARBA00022475"/>
    </source>
</evidence>
<name>A0A402D4Q7_9BACT</name>
<dbReference type="FunCoup" id="A0A402D4Q7">
    <property type="interactions" value="231"/>
</dbReference>
<comment type="subcellular location">
    <subcellularLocation>
        <location evidence="1">Cell membrane</location>
        <topology evidence="1">Multi-pass membrane protein</topology>
    </subcellularLocation>
</comment>
<evidence type="ECO:0000256" key="9">
    <source>
        <dbReference type="ARBA" id="ARBA00022989"/>
    </source>
</evidence>
<dbReference type="NCBIfam" id="TIGR00203">
    <property type="entry name" value="cydB"/>
    <property type="match status" value="1"/>
</dbReference>
<evidence type="ECO:0000313" key="13">
    <source>
        <dbReference type="Proteomes" id="UP000287394"/>
    </source>
</evidence>
<keyword evidence="8" id="KW-0249">Electron transport</keyword>
<organism evidence="12 13">
    <name type="scientific">Capsulimonas corticalis</name>
    <dbReference type="NCBI Taxonomy" id="2219043"/>
    <lineage>
        <taxon>Bacteria</taxon>
        <taxon>Bacillati</taxon>
        <taxon>Armatimonadota</taxon>
        <taxon>Armatimonadia</taxon>
        <taxon>Capsulimonadales</taxon>
        <taxon>Capsulimonadaceae</taxon>
        <taxon>Capsulimonas</taxon>
    </lineage>
</organism>
<proteinExistence type="inferred from homology"/>
<dbReference type="GO" id="GO:0070069">
    <property type="term" value="C:cytochrome complex"/>
    <property type="evidence" value="ECO:0007669"/>
    <property type="project" value="TreeGrafter"/>
</dbReference>
<dbReference type="OrthoDB" id="9776710at2"/>
<accession>A0A402D4Q7</accession>
<evidence type="ECO:0000256" key="8">
    <source>
        <dbReference type="ARBA" id="ARBA00022982"/>
    </source>
</evidence>
<keyword evidence="4" id="KW-1003">Cell membrane</keyword>
<dbReference type="EMBL" id="AP025739">
    <property type="protein sequence ID" value="BDI31984.1"/>
    <property type="molecule type" value="Genomic_DNA"/>
</dbReference>
<evidence type="ECO:0000256" key="2">
    <source>
        <dbReference type="ARBA" id="ARBA00007543"/>
    </source>
</evidence>
<dbReference type="GO" id="GO:0005886">
    <property type="term" value="C:plasma membrane"/>
    <property type="evidence" value="ECO:0007669"/>
    <property type="project" value="UniProtKB-SubCell"/>
</dbReference>
<evidence type="ECO:0000256" key="5">
    <source>
        <dbReference type="ARBA" id="ARBA00022617"/>
    </source>
</evidence>
<evidence type="ECO:0000256" key="11">
    <source>
        <dbReference type="ARBA" id="ARBA00023136"/>
    </source>
</evidence>